<accession>A0A7S2C8B9</accession>
<evidence type="ECO:0000259" key="2">
    <source>
        <dbReference type="PROSITE" id="PS50800"/>
    </source>
</evidence>
<evidence type="ECO:0000313" key="3">
    <source>
        <dbReference type="EMBL" id="CAD9418682.1"/>
    </source>
</evidence>
<dbReference type="Gene3D" id="3.40.50.1820">
    <property type="entry name" value="alpha/beta hydrolase"/>
    <property type="match status" value="1"/>
</dbReference>
<name>A0A7S2C8B9_9STRA</name>
<dbReference type="SUPFAM" id="SSF68906">
    <property type="entry name" value="SAP domain"/>
    <property type="match status" value="1"/>
</dbReference>
<dbReference type="InterPro" id="IPR003034">
    <property type="entry name" value="SAP_dom"/>
</dbReference>
<dbReference type="Gene3D" id="1.10.720.30">
    <property type="entry name" value="SAP domain"/>
    <property type="match status" value="1"/>
</dbReference>
<sequence>MSELTPVSVKKMKVAELKAALKDRDLSTDGIKADLTTRLLDYIENGEDEEPTEEDSEAPAVDENSSPADRLRGVVVVNPATSFDQTAWDRAIPILTTLPEAKFPVRLPMMTATSPNSPAVSPYSAAAAAVLGLTVPDRDQVARALTGMTGAMNGGDDGVTGGDGGGTLFPGLSQVLSPVKRFSEGAALALSALEGLADRLSPDTLNWRATNWLSVGCREVNPRIGALGADAVPVLAVVGEEDRLLPSRSEATRLAIAMNGSASYQAVTLEGFGHAALDDRLDLLSIIERSPLYASERETKEKDYVKDFVLPDKAAVDRVVESLRPLERVVSPVFVSRDVTGQRMFGLENVPRPSDVGRPVLLVGNHQFLALDLQLLIKEFLTTTDTLPRGLAHPIIFSDRLERQRNRMVGPRNKLQRVRRSDRTPNQRGGDQTAGAGASAAAPRGGGQGSMANFEEFGAVPVTPRNFYGLMASNATVLLFPGGVREANHNKGQAYQLFWPNRTDFVRIAAKFDALIVPFGAIGAADSVDILLDSNDLDQIPILGERLRASQAAVPVARRGMGAAVPEEEKERMSIPVSLPSLSGPERFYFHFDTPYDTTGIDPRDKEACTTAYEAVKGGVQSSIAYLLEARKKDSFRPLSKRLIYEQITGSRAPSFELHDNDVISISRREASLVRATGQSI</sequence>
<feature type="compositionally biased region" description="Low complexity" evidence="1">
    <location>
        <begin position="429"/>
        <end position="443"/>
    </location>
</feature>
<dbReference type="EMBL" id="HBGS01025531">
    <property type="protein sequence ID" value="CAD9418682.1"/>
    <property type="molecule type" value="Transcribed_RNA"/>
</dbReference>
<dbReference type="GO" id="GO:0016020">
    <property type="term" value="C:membrane"/>
    <property type="evidence" value="ECO:0007669"/>
    <property type="project" value="TreeGrafter"/>
</dbReference>
<dbReference type="SMART" id="SM00513">
    <property type="entry name" value="SAP"/>
    <property type="match status" value="1"/>
</dbReference>
<evidence type="ECO:0000256" key="1">
    <source>
        <dbReference type="SAM" id="MobiDB-lite"/>
    </source>
</evidence>
<dbReference type="PROSITE" id="PS50800">
    <property type="entry name" value="SAP"/>
    <property type="match status" value="1"/>
</dbReference>
<dbReference type="AlphaFoldDB" id="A0A7S2C8B9"/>
<dbReference type="PANTHER" id="PTHR22753:SF14">
    <property type="entry name" value="MONOACYLGLYCEROL_DIACYLGLYCEROL O-ACYLTRANSFERASE"/>
    <property type="match status" value="1"/>
</dbReference>
<feature type="domain" description="SAP" evidence="2">
    <location>
        <begin position="9"/>
        <end position="43"/>
    </location>
</feature>
<dbReference type="SUPFAM" id="SSF53474">
    <property type="entry name" value="alpha/beta-Hydrolases"/>
    <property type="match status" value="1"/>
</dbReference>
<reference evidence="3" key="1">
    <citation type="submission" date="2021-01" db="EMBL/GenBank/DDBJ databases">
        <authorList>
            <person name="Corre E."/>
            <person name="Pelletier E."/>
            <person name="Niang G."/>
            <person name="Scheremetjew M."/>
            <person name="Finn R."/>
            <person name="Kale V."/>
            <person name="Holt S."/>
            <person name="Cochrane G."/>
            <person name="Meng A."/>
            <person name="Brown T."/>
            <person name="Cohen L."/>
        </authorList>
    </citation>
    <scope>NUCLEOTIDE SEQUENCE</scope>
    <source>
        <strain evidence="3">CCMP1381</strain>
    </source>
</reference>
<dbReference type="Pfam" id="PF02037">
    <property type="entry name" value="SAP"/>
    <property type="match status" value="1"/>
</dbReference>
<feature type="region of interest" description="Disordered" evidence="1">
    <location>
        <begin position="47"/>
        <end position="67"/>
    </location>
</feature>
<feature type="region of interest" description="Disordered" evidence="1">
    <location>
        <begin position="407"/>
        <end position="447"/>
    </location>
</feature>
<proteinExistence type="predicted"/>
<dbReference type="InterPro" id="IPR036361">
    <property type="entry name" value="SAP_dom_sf"/>
</dbReference>
<feature type="compositionally biased region" description="Acidic residues" evidence="1">
    <location>
        <begin position="47"/>
        <end position="57"/>
    </location>
</feature>
<dbReference type="PANTHER" id="PTHR22753">
    <property type="entry name" value="TRANSMEMBRANE PROTEIN 68"/>
    <property type="match status" value="1"/>
</dbReference>
<protein>
    <recommendedName>
        <fullName evidence="2">SAP domain-containing protein</fullName>
    </recommendedName>
</protein>
<dbReference type="InterPro" id="IPR029058">
    <property type="entry name" value="AB_hydrolase_fold"/>
</dbReference>
<organism evidence="3">
    <name type="scientific">Octactis speculum</name>
    <dbReference type="NCBI Taxonomy" id="3111310"/>
    <lineage>
        <taxon>Eukaryota</taxon>
        <taxon>Sar</taxon>
        <taxon>Stramenopiles</taxon>
        <taxon>Ochrophyta</taxon>
        <taxon>Dictyochophyceae</taxon>
        <taxon>Dictyochales</taxon>
        <taxon>Dictyochaceae</taxon>
        <taxon>Octactis</taxon>
    </lineage>
</organism>
<gene>
    <name evidence="3" type="ORF">DSPE1174_LOCUS12982</name>
</gene>